<dbReference type="EMBL" id="BSFP01000072">
    <property type="protein sequence ID" value="GLL06426.1"/>
    <property type="molecule type" value="Genomic_DNA"/>
</dbReference>
<sequence length="48" mass="5368">MGLIVALLVIWLVLAVLGVVIKGLFWLFIVALILFVATGVFGWLRRRT</sequence>
<comment type="caution">
    <text evidence="2">The sequence shown here is derived from an EMBL/GenBank/DDBJ whole genome shotgun (WGS) entry which is preliminary data.</text>
</comment>
<evidence type="ECO:0000256" key="1">
    <source>
        <dbReference type="SAM" id="Phobius"/>
    </source>
</evidence>
<keyword evidence="1" id="KW-0812">Transmembrane</keyword>
<organism evidence="2 3">
    <name type="scientific">Dactylosporangium matsuzakiense</name>
    <dbReference type="NCBI Taxonomy" id="53360"/>
    <lineage>
        <taxon>Bacteria</taxon>
        <taxon>Bacillati</taxon>
        <taxon>Actinomycetota</taxon>
        <taxon>Actinomycetes</taxon>
        <taxon>Micromonosporales</taxon>
        <taxon>Micromonosporaceae</taxon>
        <taxon>Dactylosporangium</taxon>
    </lineage>
</organism>
<keyword evidence="1" id="KW-1133">Transmembrane helix</keyword>
<gene>
    <name evidence="2" type="ORF">GCM10017581_081760</name>
</gene>
<evidence type="ECO:0000313" key="3">
    <source>
        <dbReference type="Proteomes" id="UP001143480"/>
    </source>
</evidence>
<name>A0A9W6KTV2_9ACTN</name>
<dbReference type="Proteomes" id="UP001143480">
    <property type="component" value="Unassembled WGS sequence"/>
</dbReference>
<evidence type="ECO:0000313" key="2">
    <source>
        <dbReference type="EMBL" id="GLL06426.1"/>
    </source>
</evidence>
<dbReference type="AlphaFoldDB" id="A0A9W6KTV2"/>
<keyword evidence="1" id="KW-0472">Membrane</keyword>
<proteinExistence type="predicted"/>
<protein>
    <submittedName>
        <fullName evidence="2">Uncharacterized protein</fullName>
    </submittedName>
</protein>
<accession>A0A9W6KTV2</accession>
<dbReference type="RefSeq" id="WP_223104877.1">
    <property type="nucleotide sequence ID" value="NZ_BAAAXA010000001.1"/>
</dbReference>
<reference evidence="2" key="2">
    <citation type="submission" date="2023-01" db="EMBL/GenBank/DDBJ databases">
        <authorList>
            <person name="Sun Q."/>
            <person name="Evtushenko L."/>
        </authorList>
    </citation>
    <scope>NUCLEOTIDE SEQUENCE</scope>
    <source>
        <strain evidence="2">VKM Ac-1321</strain>
    </source>
</reference>
<keyword evidence="3" id="KW-1185">Reference proteome</keyword>
<feature type="transmembrane region" description="Helical" evidence="1">
    <location>
        <begin position="25"/>
        <end position="44"/>
    </location>
</feature>
<reference evidence="2" key="1">
    <citation type="journal article" date="2014" name="Int. J. Syst. Evol. Microbiol.">
        <title>Complete genome sequence of Corynebacterium casei LMG S-19264T (=DSM 44701T), isolated from a smear-ripened cheese.</title>
        <authorList>
            <consortium name="US DOE Joint Genome Institute (JGI-PGF)"/>
            <person name="Walter F."/>
            <person name="Albersmeier A."/>
            <person name="Kalinowski J."/>
            <person name="Ruckert C."/>
        </authorList>
    </citation>
    <scope>NUCLEOTIDE SEQUENCE</scope>
    <source>
        <strain evidence="2">VKM Ac-1321</strain>
    </source>
</reference>